<evidence type="ECO:0000313" key="2">
    <source>
        <dbReference type="Proteomes" id="UP000826212"/>
    </source>
</evidence>
<protein>
    <submittedName>
        <fullName evidence="1">SusC/RagA family TonB-linked outer membrane protein</fullName>
    </submittedName>
</protein>
<proteinExistence type="predicted"/>
<organism evidence="1 2">
    <name type="scientific">Halosquirtibacter laminarini</name>
    <dbReference type="NCBI Taxonomy" id="3374600"/>
    <lineage>
        <taxon>Bacteria</taxon>
        <taxon>Pseudomonadati</taxon>
        <taxon>Bacteroidota</taxon>
        <taxon>Bacteroidia</taxon>
        <taxon>Marinilabiliales</taxon>
        <taxon>Prolixibacteraceae</taxon>
        <taxon>Halosquirtibacter</taxon>
    </lineage>
</organism>
<sequence>MNRVLMLFVCILMCVQSSWAQSKVLKGVVTSAEDNSPIPGASVVVKGTTIGAVTDYDGKFQLKVPNDSKVLRISYVGMTEQELTIGSKTEFKVQLKSSQVDLDDVIVVAYGTAKKESFTGSATTVKSEEVLKTSGGITKALQGTVAGVQVVGGSVRIRGYGSFNASSGPLYVVDGVIGAPTPSDEDIASMTILKDASSTALYGSKGANGVILITTKTGSKLKKPQIQFSYKKSNIDPIDPDFDYMDAGQHYQYIHEGLYNYAKGYGKDDEFCTNYSNQKTNAKLGHNPYNMTYPIGADGKLDEKAQLLYSTNWRDAVLKPADLDEYIFSIRGNNGKTNYSWSNFYSKYKGFVEESKYDNFNSRFSFDTKVSPIVDMGLKINLSYYQGSGTYTDAANENNMYYMSNSITPTAPMYKMKKVKEKPDGTYEYAYDLDYNGNKQYNYDNPNYQGYNPVGLMELDESNDYYFSAYIAPFIRIKPAKGLTLNVNGSAKAYGSRSSSYTNNLHGSGVTNNGRSYRSDVFTRRYYAHSDFVYETDFAAVHHIEILAGAESYYYHKNTTGASIYGLPMGDVSNELSYGVDPQKPSSSTLESTSLSYLSRIRYSLMDKYYIDGSFRRDGSSKFGPNNRWGNFWSVGASWRISQEDFLKESDVIDNLKLRGSYGVTGNDGIGSYKYGDYYGFGYSYLSDLGIVHNNLPNYDLGWEKQDNLSLGIDYSLLHRISGTLEVYKRNTSSLLMDRPIPYTTGFSSVTKNVGEIENRGIEFEINALAVKTKHFQWNTVLTFTKNINEIVEIPESWVSGTKKYVQGKSRYEYFIRDWAGVNPDNGKPQWYMDQKDPKTGAVSKVKTSDYGSATKYFVGQSTPDFFGGFNNDFKFYGFDLSCQIIYSVGGNVYDYAYAHLMHDGSSKTGVSAVEAMNSWKKKGDITDIPQNIWDNKSHSSSTSTRFLVDGDFLKVKNVTLGYTIPSRITKKVGVSNLRFYVNADNLFILTDMKSGDPEISLSGNGSSYTLPMYRTVRFGVNINF</sequence>
<accession>A0AC61NQV4</accession>
<evidence type="ECO:0000313" key="1">
    <source>
        <dbReference type="EMBL" id="QZE13209.1"/>
    </source>
</evidence>
<reference evidence="1" key="1">
    <citation type="submission" date="2021-08" db="EMBL/GenBank/DDBJ databases">
        <title>Novel anaerobic bacterium isolated from sea squirt in East Sea, Republic of Korea.</title>
        <authorList>
            <person name="Nguyen T.H."/>
            <person name="Li Z."/>
            <person name="Lee Y.-J."/>
            <person name="Ko J."/>
            <person name="Kim S.-G."/>
        </authorList>
    </citation>
    <scope>NUCLEOTIDE SEQUENCE</scope>
    <source>
        <strain evidence="1">KCTC 25031</strain>
    </source>
</reference>
<dbReference type="Proteomes" id="UP000826212">
    <property type="component" value="Chromosome"/>
</dbReference>
<keyword evidence="2" id="KW-1185">Reference proteome</keyword>
<gene>
    <name evidence="1" type="ORF">K4L44_11495</name>
</gene>
<name>A0AC61NQV4_9BACT</name>
<dbReference type="EMBL" id="CP081303">
    <property type="protein sequence ID" value="QZE13209.1"/>
    <property type="molecule type" value="Genomic_DNA"/>
</dbReference>